<evidence type="ECO:0000259" key="1">
    <source>
        <dbReference type="Pfam" id="PF04666"/>
    </source>
</evidence>
<dbReference type="InterPro" id="IPR006759">
    <property type="entry name" value="Glyco_transf_54"/>
</dbReference>
<name>A0A914CLM9_9BILA</name>
<dbReference type="GO" id="GO:0005793">
    <property type="term" value="C:endoplasmic reticulum-Golgi intermediate compartment"/>
    <property type="evidence" value="ECO:0007669"/>
    <property type="project" value="TreeGrafter"/>
</dbReference>
<dbReference type="Proteomes" id="UP000887540">
    <property type="component" value="Unplaced"/>
</dbReference>
<evidence type="ECO:0000313" key="2">
    <source>
        <dbReference type="Proteomes" id="UP000887540"/>
    </source>
</evidence>
<dbReference type="Pfam" id="PF04666">
    <property type="entry name" value="MGAT4_cons"/>
    <property type="match status" value="1"/>
</dbReference>
<sequence length="497" mass="57901">MGNSRVAQLEARIEELLNETSSYKQALLVEEKCKSQQKYEEELQKIVQLNTQTPIYTDKKIPSERFYDVLFHLKNISKPDLNPRILLRSSHVFRSPPRLVIGIPTIYREKHNYLIDTIKSLFENIQPEEKFLVKFVVLFAEMNYENAEHVKSTVELLSSNFKEFIHEGLVEAIMPPEHWYPPDLKHIAPTFNDSQERMFWRTKQCLDYVYLMLYARYFYSESDYYVQLEDDVITVPGYTSAMIHFATTRNDWLSCDFSALGFIGKLFRVSDLPLITDFTLLFYREKPVDWIFDQLFLVKYCHHEEGNCIKKRINGVRRLYRKPPLFQHVGHFSSLTGKTQNLKEKSFKKKTQYVANVTETKNPPNVKLESSVVVPELEASLLKFYQHGLPFIIEDPTVGSFVSATYEDSITVKDIMINFAYILLENASTPFYGIPFEVSVHELQSSANESDAFMHDLVSSSNSVFYHVFDPTVSISKIQVRVAREVSKLILYSIRIS</sequence>
<dbReference type="AlphaFoldDB" id="A0A914CLM9"/>
<dbReference type="GO" id="GO:0006487">
    <property type="term" value="P:protein N-linked glycosylation"/>
    <property type="evidence" value="ECO:0007669"/>
    <property type="project" value="TreeGrafter"/>
</dbReference>
<proteinExistence type="predicted"/>
<keyword evidence="2" id="KW-1185">Reference proteome</keyword>
<dbReference type="InterPro" id="IPR057279">
    <property type="entry name" value="MGAT4"/>
</dbReference>
<dbReference type="GO" id="GO:0008375">
    <property type="term" value="F:acetylglucosaminyltransferase activity"/>
    <property type="evidence" value="ECO:0007669"/>
    <property type="project" value="TreeGrafter"/>
</dbReference>
<dbReference type="GO" id="GO:0005795">
    <property type="term" value="C:Golgi stack"/>
    <property type="evidence" value="ECO:0007669"/>
    <property type="project" value="TreeGrafter"/>
</dbReference>
<dbReference type="PANTHER" id="PTHR12062:SF9">
    <property type="entry name" value="ALPHA-1,3-MANNOSYL-GLYCOPROTEIN 4-BETA-N-ACETYLGLUCOSAMINYLTRANSFERASE A, ISOFORM A"/>
    <property type="match status" value="1"/>
</dbReference>
<evidence type="ECO:0000313" key="3">
    <source>
        <dbReference type="WBParaSite" id="ACRNAN_scaffold1199.g25600.t1"/>
    </source>
</evidence>
<dbReference type="WBParaSite" id="ACRNAN_scaffold1199.g25600.t1">
    <property type="protein sequence ID" value="ACRNAN_scaffold1199.g25600.t1"/>
    <property type="gene ID" value="ACRNAN_scaffold1199.g25600"/>
</dbReference>
<feature type="domain" description="MGAT4 conserved region" evidence="1">
    <location>
        <begin position="68"/>
        <end position="347"/>
    </location>
</feature>
<accession>A0A914CLM9</accession>
<reference evidence="3" key="1">
    <citation type="submission" date="2022-11" db="UniProtKB">
        <authorList>
            <consortium name="WormBaseParasite"/>
        </authorList>
    </citation>
    <scope>IDENTIFICATION</scope>
</reference>
<protein>
    <submittedName>
        <fullName evidence="3">Alpha-1,3-mannosyl-glycoprotein 4-beta-N-acetylglucosaminyltransferase A</fullName>
    </submittedName>
</protein>
<dbReference type="GO" id="GO:0005783">
    <property type="term" value="C:endoplasmic reticulum"/>
    <property type="evidence" value="ECO:0007669"/>
    <property type="project" value="TreeGrafter"/>
</dbReference>
<organism evidence="2 3">
    <name type="scientific">Acrobeloides nanus</name>
    <dbReference type="NCBI Taxonomy" id="290746"/>
    <lineage>
        <taxon>Eukaryota</taxon>
        <taxon>Metazoa</taxon>
        <taxon>Ecdysozoa</taxon>
        <taxon>Nematoda</taxon>
        <taxon>Chromadorea</taxon>
        <taxon>Rhabditida</taxon>
        <taxon>Tylenchina</taxon>
        <taxon>Cephalobomorpha</taxon>
        <taxon>Cephaloboidea</taxon>
        <taxon>Cephalobidae</taxon>
        <taxon>Acrobeloides</taxon>
    </lineage>
</organism>
<dbReference type="PANTHER" id="PTHR12062">
    <property type="entry name" value="N-ACETYLGLUCOSAMINYLTRANSFERASE VI"/>
    <property type="match status" value="1"/>
</dbReference>